<dbReference type="InterPro" id="IPR011990">
    <property type="entry name" value="TPR-like_helical_dom_sf"/>
</dbReference>
<gene>
    <name evidence="4" type="ORF">B7O87_01645</name>
</gene>
<sequence length="399" mass="46883">QIGIWSEAINYWEDLKVSHKKNKKYQKYKILGKLFTEIKEYDLAAYFYQISQSKISSKLLKLLVNSKNITPQIILDLPIKESKNWISSIFKNHRDKYLEILRKYRELDKYNQDIKINPNDAESYYNRGNTRSELGDKQGAIDDYTKAIKLNHNLTDLLLKILEKDDSWEVKDAVYNLLLSKDTKLAKSSRYRPLFSRLDRLLKSKKFRQADIETGKIMLKVANREKEGYLRKEDVENFPCKGLQTIDELWLKYSQGKFGISIQYQIYQSLNSTKGLSRNIYKSLGDRIGWRSTGKWLSYEDLNFSQTVPSGHLPKAIFTDIFYTSPERVWNEWWGFGLLLVAVVYVLWPLLWPFLLVLWVFGLVFGDGFLGWVRRWCVRASLPETHAAVLSRHAECNTQ</sequence>
<feature type="non-terminal residue" evidence="4">
    <location>
        <position position="1"/>
    </location>
</feature>
<evidence type="ECO:0000256" key="2">
    <source>
        <dbReference type="SAM" id="Phobius"/>
    </source>
</evidence>
<dbReference type="Pfam" id="PF05419">
    <property type="entry name" value="GUN4"/>
    <property type="match status" value="1"/>
</dbReference>
<feature type="transmembrane region" description="Helical" evidence="2">
    <location>
        <begin position="354"/>
        <end position="373"/>
    </location>
</feature>
<evidence type="ECO:0000313" key="5">
    <source>
        <dbReference type="Proteomes" id="UP000192997"/>
    </source>
</evidence>
<dbReference type="InterPro" id="IPR008629">
    <property type="entry name" value="GUN4-like"/>
</dbReference>
<organism evidence="4 5">
    <name type="scientific">Cylindrospermopsis raciborskii CENA303</name>
    <dbReference type="NCBI Taxonomy" id="1170769"/>
    <lineage>
        <taxon>Bacteria</taxon>
        <taxon>Bacillati</taxon>
        <taxon>Cyanobacteriota</taxon>
        <taxon>Cyanophyceae</taxon>
        <taxon>Nostocales</taxon>
        <taxon>Aphanizomenonaceae</taxon>
        <taxon>Cylindrospermopsis</taxon>
    </lineage>
</organism>
<evidence type="ECO:0000313" key="4">
    <source>
        <dbReference type="EMBL" id="OSO96984.1"/>
    </source>
</evidence>
<dbReference type="SUPFAM" id="SSF48452">
    <property type="entry name" value="TPR-like"/>
    <property type="match status" value="2"/>
</dbReference>
<reference evidence="5" key="1">
    <citation type="submission" date="2017-04" db="EMBL/GenBank/DDBJ databases">
        <authorList>
            <person name="Abreu V.A."/>
            <person name="Popin R.V."/>
            <person name="Rigonato J."/>
            <person name="Andreote A.P."/>
            <person name="Schaker P.C."/>
            <person name="Hoff-Risseti C."/>
            <person name="Alvarenga D.O."/>
            <person name="Varani A.M."/>
            <person name="Fiore M.F."/>
        </authorList>
    </citation>
    <scope>NUCLEOTIDE SEQUENCE [LARGE SCALE GENOMIC DNA]</scope>
    <source>
        <strain evidence="5">CENA303</strain>
    </source>
</reference>
<dbReference type="PANTHER" id="PTHR34800">
    <property type="entry name" value="TETRAPYRROLE-BINDING PROTEIN, CHLOROPLASTIC"/>
    <property type="match status" value="1"/>
</dbReference>
<dbReference type="Proteomes" id="UP000192997">
    <property type="component" value="Unassembled WGS sequence"/>
</dbReference>
<dbReference type="SUPFAM" id="SSF140869">
    <property type="entry name" value="GUN4-like"/>
    <property type="match status" value="1"/>
</dbReference>
<evidence type="ECO:0000256" key="1">
    <source>
        <dbReference type="PROSITE-ProRule" id="PRU00339"/>
    </source>
</evidence>
<feature type="repeat" description="TPR" evidence="1">
    <location>
        <begin position="121"/>
        <end position="154"/>
    </location>
</feature>
<accession>A0A1X4GIK4</accession>
<keyword evidence="2" id="KW-0472">Membrane</keyword>
<dbReference type="Pfam" id="PF00515">
    <property type="entry name" value="TPR_1"/>
    <property type="match status" value="1"/>
</dbReference>
<protein>
    <recommendedName>
        <fullName evidence="3">GUN4-like domain-containing protein</fullName>
    </recommendedName>
</protein>
<dbReference type="Gene3D" id="1.10.10.1770">
    <property type="entry name" value="Gun4-like"/>
    <property type="match status" value="1"/>
</dbReference>
<dbReference type="PANTHER" id="PTHR34800:SF1">
    <property type="entry name" value="TETRAPYRROLE-BINDING PROTEIN, CHLOROPLASTIC"/>
    <property type="match status" value="1"/>
</dbReference>
<dbReference type="InterPro" id="IPR037215">
    <property type="entry name" value="GUN4-like_sf"/>
</dbReference>
<dbReference type="SMART" id="SM00028">
    <property type="entry name" value="TPR"/>
    <property type="match status" value="2"/>
</dbReference>
<keyword evidence="2" id="KW-1133">Transmembrane helix</keyword>
<dbReference type="PROSITE" id="PS50005">
    <property type="entry name" value="TPR"/>
    <property type="match status" value="1"/>
</dbReference>
<dbReference type="GO" id="GO:0046906">
    <property type="term" value="F:tetrapyrrole binding"/>
    <property type="evidence" value="ECO:0007669"/>
    <property type="project" value="TreeGrafter"/>
</dbReference>
<keyword evidence="2" id="KW-0812">Transmembrane</keyword>
<comment type="caution">
    <text evidence="4">The sequence shown here is derived from an EMBL/GenBank/DDBJ whole genome shotgun (WGS) entry which is preliminary data.</text>
</comment>
<dbReference type="CDD" id="cd16383">
    <property type="entry name" value="GUN4"/>
    <property type="match status" value="1"/>
</dbReference>
<evidence type="ECO:0000259" key="3">
    <source>
        <dbReference type="Pfam" id="PF05419"/>
    </source>
</evidence>
<dbReference type="Gene3D" id="1.25.40.620">
    <property type="match status" value="1"/>
</dbReference>
<dbReference type="AlphaFoldDB" id="A0A1X4GIK4"/>
<name>A0A1X4GIK4_9CYAN</name>
<dbReference type="RefSeq" id="WP_143341031.1">
    <property type="nucleotide sequence ID" value="NZ_NBYN01000006.1"/>
</dbReference>
<keyword evidence="1" id="KW-0802">TPR repeat</keyword>
<dbReference type="InterPro" id="IPR019734">
    <property type="entry name" value="TPR_rpt"/>
</dbReference>
<dbReference type="EMBL" id="NBYN01000006">
    <property type="protein sequence ID" value="OSO96984.1"/>
    <property type="molecule type" value="Genomic_DNA"/>
</dbReference>
<proteinExistence type="predicted"/>
<feature type="domain" description="GUN4-like" evidence="3">
    <location>
        <begin position="195"/>
        <end position="315"/>
    </location>
</feature>